<keyword evidence="4 7" id="KW-0812">Transmembrane</keyword>
<keyword evidence="6 7" id="KW-0472">Membrane</keyword>
<dbReference type="Pfam" id="PF19300">
    <property type="entry name" value="BPD_transp_1_N"/>
    <property type="match status" value="1"/>
</dbReference>
<evidence type="ECO:0000256" key="6">
    <source>
        <dbReference type="ARBA" id="ARBA00023136"/>
    </source>
</evidence>
<dbReference type="InterPro" id="IPR000515">
    <property type="entry name" value="MetI-like"/>
</dbReference>
<comment type="caution">
    <text evidence="9">The sequence shown here is derived from an EMBL/GenBank/DDBJ whole genome shotgun (WGS) entry which is preliminary data.</text>
</comment>
<keyword evidence="5 7" id="KW-1133">Transmembrane helix</keyword>
<evidence type="ECO:0000256" key="5">
    <source>
        <dbReference type="ARBA" id="ARBA00022989"/>
    </source>
</evidence>
<comment type="similarity">
    <text evidence="7">Belongs to the binding-protein-dependent transport system permease family.</text>
</comment>
<feature type="transmembrane region" description="Helical" evidence="7">
    <location>
        <begin position="183"/>
        <end position="200"/>
    </location>
</feature>
<evidence type="ECO:0000256" key="4">
    <source>
        <dbReference type="ARBA" id="ARBA00022692"/>
    </source>
</evidence>
<dbReference type="GO" id="GO:0055085">
    <property type="term" value="P:transmembrane transport"/>
    <property type="evidence" value="ECO:0007669"/>
    <property type="project" value="InterPro"/>
</dbReference>
<dbReference type="Pfam" id="PF00528">
    <property type="entry name" value="BPD_transp_1"/>
    <property type="match status" value="1"/>
</dbReference>
<organism evidence="9 10">
    <name type="scientific">Reticulibacter mediterranei</name>
    <dbReference type="NCBI Taxonomy" id="2778369"/>
    <lineage>
        <taxon>Bacteria</taxon>
        <taxon>Bacillati</taxon>
        <taxon>Chloroflexota</taxon>
        <taxon>Ktedonobacteria</taxon>
        <taxon>Ktedonobacterales</taxon>
        <taxon>Reticulibacteraceae</taxon>
        <taxon>Reticulibacter</taxon>
    </lineage>
</organism>
<feature type="domain" description="ABC transmembrane type-1" evidence="8">
    <location>
        <begin position="95"/>
        <end position="310"/>
    </location>
</feature>
<dbReference type="SUPFAM" id="SSF161098">
    <property type="entry name" value="MetI-like"/>
    <property type="match status" value="1"/>
</dbReference>
<protein>
    <submittedName>
        <fullName evidence="9">Oligopeptide transport system permease protein AppB</fullName>
    </submittedName>
</protein>
<dbReference type="PANTHER" id="PTHR43163:SF6">
    <property type="entry name" value="DIPEPTIDE TRANSPORT SYSTEM PERMEASE PROTEIN DPPB-RELATED"/>
    <property type="match status" value="1"/>
</dbReference>
<evidence type="ECO:0000259" key="8">
    <source>
        <dbReference type="PROSITE" id="PS50928"/>
    </source>
</evidence>
<feature type="transmembrane region" description="Helical" evidence="7">
    <location>
        <begin position="241"/>
        <end position="267"/>
    </location>
</feature>
<name>A0A8J3INJ9_9CHLR</name>
<evidence type="ECO:0000256" key="3">
    <source>
        <dbReference type="ARBA" id="ARBA00022475"/>
    </source>
</evidence>
<dbReference type="InterPro" id="IPR035906">
    <property type="entry name" value="MetI-like_sf"/>
</dbReference>
<evidence type="ECO:0000313" key="9">
    <source>
        <dbReference type="EMBL" id="GHO93616.1"/>
    </source>
</evidence>
<gene>
    <name evidence="9" type="primary">appB_2</name>
    <name evidence="9" type="ORF">KSF_036640</name>
</gene>
<keyword evidence="2 7" id="KW-0813">Transport</keyword>
<keyword evidence="3" id="KW-1003">Cell membrane</keyword>
<evidence type="ECO:0000256" key="1">
    <source>
        <dbReference type="ARBA" id="ARBA00004651"/>
    </source>
</evidence>
<feature type="transmembrane region" description="Helical" evidence="7">
    <location>
        <begin position="287"/>
        <end position="310"/>
    </location>
</feature>
<feature type="transmembrane region" description="Helical" evidence="7">
    <location>
        <begin position="101"/>
        <end position="122"/>
    </location>
</feature>
<feature type="transmembrane region" description="Helical" evidence="7">
    <location>
        <begin position="134"/>
        <end position="163"/>
    </location>
</feature>
<dbReference type="Proteomes" id="UP000597444">
    <property type="component" value="Unassembled WGS sequence"/>
</dbReference>
<reference evidence="9" key="1">
    <citation type="submission" date="2020-10" db="EMBL/GenBank/DDBJ databases">
        <title>Taxonomic study of unclassified bacteria belonging to the class Ktedonobacteria.</title>
        <authorList>
            <person name="Yabe S."/>
            <person name="Wang C.M."/>
            <person name="Zheng Y."/>
            <person name="Sakai Y."/>
            <person name="Cavaletti L."/>
            <person name="Monciardini P."/>
            <person name="Donadio S."/>
        </authorList>
    </citation>
    <scope>NUCLEOTIDE SEQUENCE</scope>
    <source>
        <strain evidence="9">ID150040</strain>
    </source>
</reference>
<dbReference type="PANTHER" id="PTHR43163">
    <property type="entry name" value="DIPEPTIDE TRANSPORT SYSTEM PERMEASE PROTEIN DPPB-RELATED"/>
    <property type="match status" value="1"/>
</dbReference>
<dbReference type="GO" id="GO:0005886">
    <property type="term" value="C:plasma membrane"/>
    <property type="evidence" value="ECO:0007669"/>
    <property type="project" value="UniProtKB-SubCell"/>
</dbReference>
<dbReference type="Gene3D" id="1.10.3720.10">
    <property type="entry name" value="MetI-like"/>
    <property type="match status" value="1"/>
</dbReference>
<dbReference type="InterPro" id="IPR045621">
    <property type="entry name" value="BPD_transp_1_N"/>
</dbReference>
<evidence type="ECO:0000313" key="10">
    <source>
        <dbReference type="Proteomes" id="UP000597444"/>
    </source>
</evidence>
<feature type="transmembrane region" description="Helical" evidence="7">
    <location>
        <begin position="12"/>
        <end position="30"/>
    </location>
</feature>
<evidence type="ECO:0000256" key="2">
    <source>
        <dbReference type="ARBA" id="ARBA00022448"/>
    </source>
</evidence>
<sequence length="320" mass="35232">MGQYLVRRLLQAIPLLILISVLMFILLHLLPGGPEAVLDNPQLDEAGRAALRASYGLNDPLPVQYFKWIGNALRGNFGFSFSTGQSVTDILAQRLPATLELFISAFVLALLLTLVLGIYSAVRQGQLTDYTITTLAYFGISMPIFLLGLFFQDIFGVALGWLPTSGTATLGYTFSPLNTFLDHLLHLIMPMLVLAISFTARWSRYLRASMIDVIKQDYIRTARAKGVSSARLFTKHALRNAIIPLITIVAIDFGAVAGGATITEGIFAWPGMGLLFINSLEKRDFPVLLAMLMLSGILVILFNLIADILYGVMDPRIRYS</sequence>
<dbReference type="AlphaFoldDB" id="A0A8J3INJ9"/>
<dbReference type="CDD" id="cd06261">
    <property type="entry name" value="TM_PBP2"/>
    <property type="match status" value="1"/>
</dbReference>
<proteinExistence type="inferred from homology"/>
<keyword evidence="10" id="KW-1185">Reference proteome</keyword>
<dbReference type="PROSITE" id="PS50928">
    <property type="entry name" value="ABC_TM1"/>
    <property type="match status" value="1"/>
</dbReference>
<dbReference type="RefSeq" id="WP_220204393.1">
    <property type="nucleotide sequence ID" value="NZ_BNJK01000001.1"/>
</dbReference>
<accession>A0A8J3INJ9</accession>
<comment type="subcellular location">
    <subcellularLocation>
        <location evidence="1 7">Cell membrane</location>
        <topology evidence="1 7">Multi-pass membrane protein</topology>
    </subcellularLocation>
</comment>
<evidence type="ECO:0000256" key="7">
    <source>
        <dbReference type="RuleBase" id="RU363032"/>
    </source>
</evidence>
<dbReference type="EMBL" id="BNJK01000001">
    <property type="protein sequence ID" value="GHO93616.1"/>
    <property type="molecule type" value="Genomic_DNA"/>
</dbReference>